<evidence type="ECO:0000256" key="1">
    <source>
        <dbReference type="ARBA" id="ARBA00004141"/>
    </source>
</evidence>
<dbReference type="Proteomes" id="UP000261680">
    <property type="component" value="Unplaced"/>
</dbReference>
<protein>
    <submittedName>
        <fullName evidence="9">Sodium-coupled neutral amino acid transporter 4</fullName>
    </submittedName>
</protein>
<organism evidence="8 9">
    <name type="scientific">Ursus maritimus</name>
    <name type="common">Polar bear</name>
    <name type="synonym">Thalarctos maritimus</name>
    <dbReference type="NCBI Taxonomy" id="29073"/>
    <lineage>
        <taxon>Eukaryota</taxon>
        <taxon>Metazoa</taxon>
        <taxon>Chordata</taxon>
        <taxon>Craniata</taxon>
        <taxon>Vertebrata</taxon>
        <taxon>Euteleostomi</taxon>
        <taxon>Mammalia</taxon>
        <taxon>Eutheria</taxon>
        <taxon>Laurasiatheria</taxon>
        <taxon>Carnivora</taxon>
        <taxon>Caniformia</taxon>
        <taxon>Ursidae</taxon>
        <taxon>Ursus</taxon>
    </lineage>
</organism>
<feature type="domain" description="Amino acid transporter transmembrane" evidence="7">
    <location>
        <begin position="365"/>
        <end position="571"/>
    </location>
</feature>
<dbReference type="Pfam" id="PF01490">
    <property type="entry name" value="Aa_trans"/>
    <property type="match status" value="2"/>
</dbReference>
<feature type="transmembrane region" description="Helical" evidence="6">
    <location>
        <begin position="449"/>
        <end position="471"/>
    </location>
</feature>
<name>A0A8M1GRG3_URSMA</name>
<keyword evidence="3 6" id="KW-1133">Transmembrane helix</keyword>
<keyword evidence="2 6" id="KW-0812">Transmembrane</keyword>
<evidence type="ECO:0000256" key="4">
    <source>
        <dbReference type="ARBA" id="ARBA00023136"/>
    </source>
</evidence>
<dbReference type="RefSeq" id="XP_040498306.1">
    <property type="nucleotide sequence ID" value="XM_040642372.1"/>
</dbReference>
<feature type="domain" description="Amino acid transporter transmembrane" evidence="7">
    <location>
        <begin position="74"/>
        <end position="243"/>
    </location>
</feature>
<dbReference type="OrthoDB" id="655540at2759"/>
<dbReference type="GeneID" id="103675417"/>
<evidence type="ECO:0000313" key="8">
    <source>
        <dbReference type="Proteomes" id="UP000261680"/>
    </source>
</evidence>
<evidence type="ECO:0000256" key="3">
    <source>
        <dbReference type="ARBA" id="ARBA00022989"/>
    </source>
</evidence>
<dbReference type="KEGG" id="umr:103675417"/>
<feature type="transmembrane region" description="Helical" evidence="6">
    <location>
        <begin position="514"/>
        <end position="538"/>
    </location>
</feature>
<evidence type="ECO:0000256" key="5">
    <source>
        <dbReference type="SAM" id="MobiDB-lite"/>
    </source>
</evidence>
<feature type="transmembrane region" description="Helical" evidence="6">
    <location>
        <begin position="491"/>
        <end position="508"/>
    </location>
</feature>
<proteinExistence type="predicted"/>
<feature type="transmembrane region" description="Helical" evidence="6">
    <location>
        <begin position="404"/>
        <end position="429"/>
    </location>
</feature>
<dbReference type="CTD" id="55089"/>
<dbReference type="InterPro" id="IPR013057">
    <property type="entry name" value="AA_transpt_TM"/>
</dbReference>
<comment type="subcellular location">
    <subcellularLocation>
        <location evidence="1">Membrane</location>
        <topology evidence="1">Multi-pass membrane protein</topology>
    </subcellularLocation>
</comment>
<feature type="transmembrane region" description="Helical" evidence="6">
    <location>
        <begin position="221"/>
        <end position="242"/>
    </location>
</feature>
<sequence length="584" mass="64592">MDPMELRNVNIEPDDESVSGESAQDSYTGMGNLEKAAMSSQFTNEDAESQKFLTNGFLGDKKLADYSDEHHPGTTSFGMSSFNLSNAIMGSGILGLSYAMANTGIILFIIMLLAVAILSLYSVHLLLKTAKEGGSLIYEKLGEKAFGWPGKIGAFVSITMQNIGAMSSYLFIIKYELPEVIRAFMGLEENTGEWYLNGNYLVIFVSLGIILPLSLLKNLGYLGYTSGFSLTCMVFFVSVVIYKKFQIPCPLPVLDHNVGNLTLNNTLPVHLVMLPNNSESSGVNFMMDYTHQNPAGLDENQAKSSLHGTGVEYEAHGDDKCQPKYFVFNSRVSEEPGHTAESLLVSGRGWGRPAVPERYTGAVLFVFQTAYAIPILAFAFVCHPEVLPIYSELKDRSRRKMQTVSNISITGMLVMYLLAALFGYLTFYGEVEDELLHAYSKVYTFDTPLLMVRVAVLVAVTLTVPIVLFPIRTSVTTLLFPKRPFSWIRHFLIAAILLALNNVLVILVPTIKYIFGFIGASSATMLIFILPAVFYLKLVKKEPLRSPQKVGALIFLVVGIIFMIGSMALIIIDWIYNPPNSKHH</sequence>
<dbReference type="GO" id="GO:0005886">
    <property type="term" value="C:plasma membrane"/>
    <property type="evidence" value="ECO:0007669"/>
    <property type="project" value="TreeGrafter"/>
</dbReference>
<dbReference type="PANTHER" id="PTHR22950:SF222">
    <property type="entry name" value="SODIUM-COUPLED NEUTRAL AMINO ACID TRANSPORTER 4"/>
    <property type="match status" value="1"/>
</dbReference>
<feature type="transmembrane region" description="Helical" evidence="6">
    <location>
        <begin position="550"/>
        <end position="576"/>
    </location>
</feature>
<keyword evidence="4 6" id="KW-0472">Membrane</keyword>
<dbReference type="PANTHER" id="PTHR22950">
    <property type="entry name" value="AMINO ACID TRANSPORTER"/>
    <property type="match status" value="1"/>
</dbReference>
<evidence type="ECO:0000256" key="6">
    <source>
        <dbReference type="SAM" id="Phobius"/>
    </source>
</evidence>
<dbReference type="AlphaFoldDB" id="A0A8M1GRG3"/>
<evidence type="ECO:0000313" key="9">
    <source>
        <dbReference type="RefSeq" id="XP_040498306.1"/>
    </source>
</evidence>
<keyword evidence="8" id="KW-1185">Reference proteome</keyword>
<dbReference type="GO" id="GO:0015179">
    <property type="term" value="F:L-amino acid transmembrane transporter activity"/>
    <property type="evidence" value="ECO:0007669"/>
    <property type="project" value="TreeGrafter"/>
</dbReference>
<feature type="transmembrane region" description="Helical" evidence="6">
    <location>
        <begin position="152"/>
        <end position="173"/>
    </location>
</feature>
<reference evidence="9" key="1">
    <citation type="submission" date="2025-08" db="UniProtKB">
        <authorList>
            <consortium name="RefSeq"/>
        </authorList>
    </citation>
    <scope>IDENTIFICATION</scope>
    <source>
        <tissue evidence="9">Whole blood</tissue>
    </source>
</reference>
<feature type="transmembrane region" description="Helical" evidence="6">
    <location>
        <begin position="105"/>
        <end position="127"/>
    </location>
</feature>
<feature type="region of interest" description="Disordered" evidence="5">
    <location>
        <begin position="1"/>
        <end position="25"/>
    </location>
</feature>
<evidence type="ECO:0000256" key="2">
    <source>
        <dbReference type="ARBA" id="ARBA00022692"/>
    </source>
</evidence>
<accession>A0A8M1GRG3</accession>
<evidence type="ECO:0000259" key="7">
    <source>
        <dbReference type="Pfam" id="PF01490"/>
    </source>
</evidence>
<gene>
    <name evidence="9" type="primary">SLC38A4</name>
</gene>
<feature type="transmembrane region" description="Helical" evidence="6">
    <location>
        <begin position="194"/>
        <end position="215"/>
    </location>
</feature>